<evidence type="ECO:0000313" key="2">
    <source>
        <dbReference type="EMBL" id="MBP1953671.1"/>
    </source>
</evidence>
<dbReference type="AlphaFoldDB" id="A0A830FJN7"/>
<name>A0A830FJN7_9EURY</name>
<accession>A0A830FJN7</accession>
<dbReference type="Proteomes" id="UP000614609">
    <property type="component" value="Unassembled WGS sequence"/>
</dbReference>
<dbReference type="RefSeq" id="WP_188868941.1">
    <property type="nucleotide sequence ID" value="NZ_BMOO01000001.1"/>
</dbReference>
<reference evidence="1" key="1">
    <citation type="journal article" date="2014" name="Int. J. Syst. Evol. Microbiol.">
        <title>Complete genome sequence of Corynebacterium casei LMG S-19264T (=DSM 44701T), isolated from a smear-ripened cheese.</title>
        <authorList>
            <consortium name="US DOE Joint Genome Institute (JGI-PGF)"/>
            <person name="Walter F."/>
            <person name="Albersmeier A."/>
            <person name="Kalinowski J."/>
            <person name="Ruckert C."/>
        </authorList>
    </citation>
    <scope>NUCLEOTIDE SEQUENCE</scope>
    <source>
        <strain evidence="1">JCM 16108</strain>
    </source>
</reference>
<protein>
    <recommendedName>
        <fullName evidence="4">Hsp20/alpha crystallin family protein</fullName>
    </recommendedName>
</protein>
<dbReference type="Pfam" id="PF23444">
    <property type="entry name" value="DUF7127"/>
    <property type="match status" value="1"/>
</dbReference>
<dbReference type="InterPro" id="IPR055551">
    <property type="entry name" value="DUF7127"/>
</dbReference>
<dbReference type="Proteomes" id="UP000765891">
    <property type="component" value="Unassembled WGS sequence"/>
</dbReference>
<reference evidence="2" key="3">
    <citation type="submission" date="2021-03" db="EMBL/GenBank/DDBJ databases">
        <title>Genomic Encyclopedia of Type Strains, Phase IV (KMG-IV): sequencing the most valuable type-strain genomes for metagenomic binning, comparative biology and taxonomic classification.</title>
        <authorList>
            <person name="Goeker M."/>
        </authorList>
    </citation>
    <scope>NUCLEOTIDE SEQUENCE</scope>
    <source>
        <strain evidence="2">DSM 22443</strain>
    </source>
</reference>
<comment type="caution">
    <text evidence="1">The sequence shown here is derived from an EMBL/GenBank/DDBJ whole genome shotgun (WGS) entry which is preliminary data.</text>
</comment>
<gene>
    <name evidence="1" type="ORF">GCM10009017_00130</name>
    <name evidence="2" type="ORF">J2752_000552</name>
</gene>
<dbReference type="OrthoDB" id="304071at2157"/>
<organism evidence="1 3">
    <name type="scientific">Halarchaeum rubridurum</name>
    <dbReference type="NCBI Taxonomy" id="489911"/>
    <lineage>
        <taxon>Archaea</taxon>
        <taxon>Methanobacteriati</taxon>
        <taxon>Methanobacteriota</taxon>
        <taxon>Stenosarchaea group</taxon>
        <taxon>Halobacteria</taxon>
        <taxon>Halobacteriales</taxon>
        <taxon>Halobacteriaceae</taxon>
    </lineage>
</organism>
<evidence type="ECO:0000313" key="1">
    <source>
        <dbReference type="EMBL" id="GGM53759.1"/>
    </source>
</evidence>
<evidence type="ECO:0008006" key="4">
    <source>
        <dbReference type="Google" id="ProtNLM"/>
    </source>
</evidence>
<evidence type="ECO:0000313" key="3">
    <source>
        <dbReference type="Proteomes" id="UP000614609"/>
    </source>
</evidence>
<proteinExistence type="predicted"/>
<reference evidence="1" key="2">
    <citation type="submission" date="2020-09" db="EMBL/GenBank/DDBJ databases">
        <authorList>
            <person name="Sun Q."/>
            <person name="Ohkuma M."/>
        </authorList>
    </citation>
    <scope>NUCLEOTIDE SEQUENCE</scope>
    <source>
        <strain evidence="1">JCM 16108</strain>
    </source>
</reference>
<keyword evidence="3" id="KW-1185">Reference proteome</keyword>
<sequence>MRPQNTLTDQRGLVERYDYDGETVVVADTSFADERVSVDVVDGTAIVVVAGDDGDAQHEIDLPEGEVARAFINNGVVTVEVKR</sequence>
<dbReference type="EMBL" id="JAGGKO010000001">
    <property type="protein sequence ID" value="MBP1953671.1"/>
    <property type="molecule type" value="Genomic_DNA"/>
</dbReference>
<dbReference type="EMBL" id="BMOO01000001">
    <property type="protein sequence ID" value="GGM53759.1"/>
    <property type="molecule type" value="Genomic_DNA"/>
</dbReference>